<dbReference type="PROSITE" id="PS51910">
    <property type="entry name" value="GH18_2"/>
    <property type="match status" value="1"/>
</dbReference>
<gene>
    <name evidence="12" type="ORF">SNE40_021444</name>
</gene>
<dbReference type="GO" id="GO:0005576">
    <property type="term" value="C:extracellular region"/>
    <property type="evidence" value="ECO:0007669"/>
    <property type="project" value="InterPro"/>
</dbReference>
<dbReference type="Gene3D" id="3.10.50.10">
    <property type="match status" value="1"/>
</dbReference>
<dbReference type="PANTHER" id="PTHR11177:SF317">
    <property type="entry name" value="CHITINASE 12-RELATED"/>
    <property type="match status" value="1"/>
</dbReference>
<dbReference type="InterPro" id="IPR002557">
    <property type="entry name" value="Chitin-bd_dom"/>
</dbReference>
<organism evidence="12 13">
    <name type="scientific">Patella caerulea</name>
    <name type="common">Rayed Mediterranean limpet</name>
    <dbReference type="NCBI Taxonomy" id="87958"/>
    <lineage>
        <taxon>Eukaryota</taxon>
        <taxon>Metazoa</taxon>
        <taxon>Spiralia</taxon>
        <taxon>Lophotrochozoa</taxon>
        <taxon>Mollusca</taxon>
        <taxon>Gastropoda</taxon>
        <taxon>Patellogastropoda</taxon>
        <taxon>Patelloidea</taxon>
        <taxon>Patellidae</taxon>
        <taxon>Patella</taxon>
    </lineage>
</organism>
<dbReference type="GO" id="GO:0005975">
    <property type="term" value="P:carbohydrate metabolic process"/>
    <property type="evidence" value="ECO:0007669"/>
    <property type="project" value="InterPro"/>
</dbReference>
<feature type="signal peptide" evidence="9">
    <location>
        <begin position="1"/>
        <end position="20"/>
    </location>
</feature>
<evidence type="ECO:0000259" key="11">
    <source>
        <dbReference type="PROSITE" id="PS51910"/>
    </source>
</evidence>
<evidence type="ECO:0000256" key="6">
    <source>
        <dbReference type="ARBA" id="ARBA00023295"/>
    </source>
</evidence>
<dbReference type="SUPFAM" id="SSF54556">
    <property type="entry name" value="Chitinase insertion domain"/>
    <property type="match status" value="1"/>
</dbReference>
<dbReference type="InterPro" id="IPR029070">
    <property type="entry name" value="Chitinase_insertion_sf"/>
</dbReference>
<dbReference type="InterPro" id="IPR036508">
    <property type="entry name" value="Chitin-bd_dom_sf"/>
</dbReference>
<dbReference type="Pfam" id="PF00704">
    <property type="entry name" value="Glyco_hydro_18"/>
    <property type="match status" value="1"/>
</dbReference>
<name>A0AAN8GGQ4_PATCE</name>
<reference evidence="12 13" key="1">
    <citation type="submission" date="2024-01" db="EMBL/GenBank/DDBJ databases">
        <title>The genome of the rayed Mediterranean limpet Patella caerulea (Linnaeus, 1758).</title>
        <authorList>
            <person name="Anh-Thu Weber A."/>
            <person name="Halstead-Nussloch G."/>
        </authorList>
    </citation>
    <scope>NUCLEOTIDE SEQUENCE [LARGE SCALE GENOMIC DNA]</scope>
    <source>
        <strain evidence="12">AATW-2023a</strain>
        <tissue evidence="12">Whole specimen</tissue>
    </source>
</reference>
<dbReference type="GO" id="GO:0006032">
    <property type="term" value="P:chitin catabolic process"/>
    <property type="evidence" value="ECO:0007669"/>
    <property type="project" value="TreeGrafter"/>
</dbReference>
<sequence length="551" mass="59260">MTQLKLQLVLLCTLVAVTTGQKKMFCYYNAEAQYRRGIGRFVPSDIDPTLCTHIVYSFANVSGLELTDVNSNDRTPGGLYEQTIALKQKNPDLKILLAVGGWEIGSEPFKELASTWQNRNTFSKNVVKYLRQYGFDGLDMDWEFPGTRGSPPEDKYKFTDLMRQLQNEFTQEAAATGNDKLLLTLATASGTYYINQSYQPRELISTLDYMLLMTYNYHGGWENTTGHHTGLWPNSIDKPGERRELNIDWSVDYWLDKGMPKDRLIMGLSSYGMSYTLNFTNQNGVGAPAKGNGNVGTYTNERGILAYYEICENLQYKGWNQRYIAEQDSPYAFGGDQWVGFDNQDSIAIKAQYAKQKDLGGAMLWSVETDDFKGTCGEGLYPLLKRVNGIIRDGQTGSSGTQGSGNKGSGGNFGGSNGGGNLGDGSSGTVGGNIGGGNNGFGGGNVGGGNGWGNGGGGNNWGNGGGGNNGNNWGNGGGGNNWGIGDGSFGGGGGSFSCASVGTGNHANPSNCASFFVCSETDDGYRQDELYCPAGLGFNDFIKACDWTDNC</sequence>
<dbReference type="PROSITE" id="PS50940">
    <property type="entry name" value="CHIT_BIND_II"/>
    <property type="match status" value="1"/>
</dbReference>
<keyword evidence="5" id="KW-1015">Disulfide bond</keyword>
<dbReference type="InterPro" id="IPR001579">
    <property type="entry name" value="Glyco_hydro_18_chit_AS"/>
</dbReference>
<dbReference type="GO" id="GO:0004568">
    <property type="term" value="F:chitinase activity"/>
    <property type="evidence" value="ECO:0007669"/>
    <property type="project" value="UniProtKB-ARBA"/>
</dbReference>
<accession>A0AAN8GGQ4</accession>
<keyword evidence="4 7" id="KW-0378">Hydrolase</keyword>
<dbReference type="EMBL" id="JAZGQO010000018">
    <property type="protein sequence ID" value="KAK6167409.1"/>
    <property type="molecule type" value="Genomic_DNA"/>
</dbReference>
<dbReference type="Pfam" id="PF01607">
    <property type="entry name" value="CBM_14"/>
    <property type="match status" value="1"/>
</dbReference>
<dbReference type="InterPro" id="IPR011583">
    <property type="entry name" value="Chitinase_II/V-like_cat"/>
</dbReference>
<evidence type="ECO:0000256" key="8">
    <source>
        <dbReference type="SAM" id="MobiDB-lite"/>
    </source>
</evidence>
<comment type="caution">
    <text evidence="12">The sequence shown here is derived from an EMBL/GenBank/DDBJ whole genome shotgun (WGS) entry which is preliminary data.</text>
</comment>
<evidence type="ECO:0000256" key="5">
    <source>
        <dbReference type="ARBA" id="ARBA00023157"/>
    </source>
</evidence>
<dbReference type="PANTHER" id="PTHR11177">
    <property type="entry name" value="CHITINASE"/>
    <property type="match status" value="1"/>
</dbReference>
<dbReference type="SUPFAM" id="SSF51445">
    <property type="entry name" value="(Trans)glycosidases"/>
    <property type="match status" value="1"/>
</dbReference>
<evidence type="ECO:0008006" key="14">
    <source>
        <dbReference type="Google" id="ProtNLM"/>
    </source>
</evidence>
<feature type="compositionally biased region" description="Gly residues" evidence="8">
    <location>
        <begin position="400"/>
        <end position="429"/>
    </location>
</feature>
<feature type="domain" description="Chitin-binding type-2" evidence="10">
    <location>
        <begin position="495"/>
        <end position="551"/>
    </location>
</feature>
<dbReference type="Proteomes" id="UP001347796">
    <property type="component" value="Unassembled WGS sequence"/>
</dbReference>
<dbReference type="InterPro" id="IPR050314">
    <property type="entry name" value="Glycosyl_Hydrlase_18"/>
</dbReference>
<dbReference type="SMART" id="SM00636">
    <property type="entry name" value="Glyco_18"/>
    <property type="match status" value="1"/>
</dbReference>
<dbReference type="SUPFAM" id="SSF57625">
    <property type="entry name" value="Invertebrate chitin-binding proteins"/>
    <property type="match status" value="1"/>
</dbReference>
<dbReference type="SMART" id="SM00494">
    <property type="entry name" value="ChtBD2"/>
    <property type="match status" value="1"/>
</dbReference>
<dbReference type="InterPro" id="IPR017853">
    <property type="entry name" value="GH"/>
</dbReference>
<evidence type="ECO:0000256" key="9">
    <source>
        <dbReference type="SAM" id="SignalP"/>
    </source>
</evidence>
<dbReference type="CDD" id="cd02872">
    <property type="entry name" value="GH18_chitolectin_chitotriosidase"/>
    <property type="match status" value="1"/>
</dbReference>
<keyword evidence="2" id="KW-0147">Chitin-binding</keyword>
<feature type="domain" description="GH18" evidence="11">
    <location>
        <begin position="22"/>
        <end position="394"/>
    </location>
</feature>
<dbReference type="FunFam" id="3.10.50.10:FF:000004">
    <property type="entry name" value="Chitinase 5"/>
    <property type="match status" value="1"/>
</dbReference>
<keyword evidence="3 9" id="KW-0732">Signal</keyword>
<comment type="similarity">
    <text evidence="1">Belongs to the glycosyl hydrolase 18 family. Chitinase class II subfamily.</text>
</comment>
<evidence type="ECO:0000313" key="13">
    <source>
        <dbReference type="Proteomes" id="UP001347796"/>
    </source>
</evidence>
<dbReference type="Gene3D" id="3.20.20.80">
    <property type="entry name" value="Glycosidases"/>
    <property type="match status" value="1"/>
</dbReference>
<dbReference type="InterPro" id="IPR001223">
    <property type="entry name" value="Glyco_hydro18_cat"/>
</dbReference>
<evidence type="ECO:0000256" key="2">
    <source>
        <dbReference type="ARBA" id="ARBA00022669"/>
    </source>
</evidence>
<dbReference type="PROSITE" id="PS01095">
    <property type="entry name" value="GH18_1"/>
    <property type="match status" value="1"/>
</dbReference>
<feature type="region of interest" description="Disordered" evidence="8">
    <location>
        <begin position="392"/>
        <end position="429"/>
    </location>
</feature>
<evidence type="ECO:0000259" key="10">
    <source>
        <dbReference type="PROSITE" id="PS50940"/>
    </source>
</evidence>
<evidence type="ECO:0000256" key="4">
    <source>
        <dbReference type="ARBA" id="ARBA00022801"/>
    </source>
</evidence>
<dbReference type="AlphaFoldDB" id="A0AAN8GGQ4"/>
<proteinExistence type="inferred from homology"/>
<keyword evidence="6 7" id="KW-0326">Glycosidase</keyword>
<dbReference type="Gene3D" id="2.170.140.10">
    <property type="entry name" value="Chitin binding domain"/>
    <property type="match status" value="1"/>
</dbReference>
<protein>
    <recommendedName>
        <fullName evidence="14">Chitinase</fullName>
    </recommendedName>
</protein>
<feature type="chain" id="PRO_5042860819" description="Chitinase" evidence="9">
    <location>
        <begin position="21"/>
        <end position="551"/>
    </location>
</feature>
<evidence type="ECO:0000256" key="7">
    <source>
        <dbReference type="RuleBase" id="RU000489"/>
    </source>
</evidence>
<evidence type="ECO:0000313" key="12">
    <source>
        <dbReference type="EMBL" id="KAK6167409.1"/>
    </source>
</evidence>
<evidence type="ECO:0000256" key="1">
    <source>
        <dbReference type="ARBA" id="ARBA00009121"/>
    </source>
</evidence>
<evidence type="ECO:0000256" key="3">
    <source>
        <dbReference type="ARBA" id="ARBA00022729"/>
    </source>
</evidence>
<keyword evidence="13" id="KW-1185">Reference proteome</keyword>
<dbReference type="GO" id="GO:0008061">
    <property type="term" value="F:chitin binding"/>
    <property type="evidence" value="ECO:0007669"/>
    <property type="project" value="UniProtKB-KW"/>
</dbReference>